<protein>
    <submittedName>
        <fullName evidence="4">Helicase ATP-binding domain-containing protein</fullName>
    </submittedName>
</protein>
<dbReference type="InterPro" id="IPR027417">
    <property type="entry name" value="P-loop_NTPase"/>
</dbReference>
<dbReference type="PANTHER" id="PTHR13710">
    <property type="entry name" value="DNA HELICASE RECQ FAMILY MEMBER"/>
    <property type="match status" value="1"/>
</dbReference>
<dbReference type="GO" id="GO:0003676">
    <property type="term" value="F:nucleic acid binding"/>
    <property type="evidence" value="ECO:0007669"/>
    <property type="project" value="InterPro"/>
</dbReference>
<dbReference type="STRING" id="174720.A0A0N5CGU7"/>
<reference evidence="4" key="1">
    <citation type="submission" date="2017-02" db="UniProtKB">
        <authorList>
            <consortium name="WormBaseParasite"/>
        </authorList>
    </citation>
    <scope>IDENTIFICATION</scope>
</reference>
<dbReference type="InterPro" id="IPR014001">
    <property type="entry name" value="Helicase_ATP-bd"/>
</dbReference>
<dbReference type="GO" id="GO:0005737">
    <property type="term" value="C:cytoplasm"/>
    <property type="evidence" value="ECO:0007669"/>
    <property type="project" value="TreeGrafter"/>
</dbReference>
<dbReference type="Proteomes" id="UP000046392">
    <property type="component" value="Unplaced"/>
</dbReference>
<evidence type="ECO:0000256" key="1">
    <source>
        <dbReference type="ARBA" id="ARBA00005446"/>
    </source>
</evidence>
<dbReference type="WBParaSite" id="SPAL_0001707200.1">
    <property type="protein sequence ID" value="SPAL_0001707200.1"/>
    <property type="gene ID" value="SPAL_0001707200"/>
</dbReference>
<dbReference type="Gene3D" id="3.40.50.300">
    <property type="entry name" value="P-loop containing nucleotide triphosphate hydrolases"/>
    <property type="match status" value="1"/>
</dbReference>
<dbReference type="GO" id="GO:0009378">
    <property type="term" value="F:four-way junction helicase activity"/>
    <property type="evidence" value="ECO:0007669"/>
    <property type="project" value="TreeGrafter"/>
</dbReference>
<dbReference type="GO" id="GO:0005694">
    <property type="term" value="C:chromosome"/>
    <property type="evidence" value="ECO:0007669"/>
    <property type="project" value="TreeGrafter"/>
</dbReference>
<sequence length="235" mass="27115">MDNVETIIFNYNTIRQYLPDVANERLQASENRYKEKFANIKQVLTYGMNYAEFKNMFQFEAIMHMMNIGKFIKFTIITFLLDNSLIFFNVPTETGKTLPYVLMAAYECHNCSLVVLPSIPLIHQLASIVKEDANLTALKLCSETSQNDINNAVHLMITDEAKFLKEYQIILTTPEKCFNENIKSGLGRLHELGILNRIIIDEAHMAFHTTVEFRPEYGKIFNVSWNFIPISLLKG</sequence>
<proteinExistence type="inferred from homology"/>
<keyword evidence="3" id="KW-1185">Reference proteome</keyword>
<dbReference type="GO" id="GO:0043138">
    <property type="term" value="F:3'-5' DNA helicase activity"/>
    <property type="evidence" value="ECO:0007669"/>
    <property type="project" value="TreeGrafter"/>
</dbReference>
<evidence type="ECO:0000313" key="3">
    <source>
        <dbReference type="Proteomes" id="UP000046392"/>
    </source>
</evidence>
<dbReference type="InterPro" id="IPR011545">
    <property type="entry name" value="DEAD/DEAH_box_helicase_dom"/>
</dbReference>
<dbReference type="GO" id="GO:0005524">
    <property type="term" value="F:ATP binding"/>
    <property type="evidence" value="ECO:0007669"/>
    <property type="project" value="InterPro"/>
</dbReference>
<accession>A0A0N5CGU7</accession>
<dbReference type="Pfam" id="PF00270">
    <property type="entry name" value="DEAD"/>
    <property type="match status" value="1"/>
</dbReference>
<comment type="similarity">
    <text evidence="1">Belongs to the helicase family. RecQ subfamily.</text>
</comment>
<dbReference type="GO" id="GO:0000724">
    <property type="term" value="P:double-strand break repair via homologous recombination"/>
    <property type="evidence" value="ECO:0007669"/>
    <property type="project" value="TreeGrafter"/>
</dbReference>
<name>A0A0N5CGU7_STREA</name>
<organism evidence="3 4">
    <name type="scientific">Strongyloides papillosus</name>
    <name type="common">Intestinal threadworm</name>
    <dbReference type="NCBI Taxonomy" id="174720"/>
    <lineage>
        <taxon>Eukaryota</taxon>
        <taxon>Metazoa</taxon>
        <taxon>Ecdysozoa</taxon>
        <taxon>Nematoda</taxon>
        <taxon>Chromadorea</taxon>
        <taxon>Rhabditida</taxon>
        <taxon>Tylenchina</taxon>
        <taxon>Panagrolaimomorpha</taxon>
        <taxon>Strongyloidoidea</taxon>
        <taxon>Strongyloididae</taxon>
        <taxon>Strongyloides</taxon>
    </lineage>
</organism>
<dbReference type="PANTHER" id="PTHR13710:SF154">
    <property type="entry name" value="RECQ HELICASE, PUTATIVE (AFU_ORTHOLOGUE AFUA_6G14720)-RELATED"/>
    <property type="match status" value="1"/>
</dbReference>
<dbReference type="SUPFAM" id="SSF52540">
    <property type="entry name" value="P-loop containing nucleoside triphosphate hydrolases"/>
    <property type="match status" value="1"/>
</dbReference>
<dbReference type="PROSITE" id="PS51192">
    <property type="entry name" value="HELICASE_ATP_BIND_1"/>
    <property type="match status" value="1"/>
</dbReference>
<feature type="domain" description="Helicase ATP-binding" evidence="2">
    <location>
        <begin position="77"/>
        <end position="235"/>
    </location>
</feature>
<dbReference type="AlphaFoldDB" id="A0A0N5CGU7"/>
<evidence type="ECO:0000259" key="2">
    <source>
        <dbReference type="PROSITE" id="PS51192"/>
    </source>
</evidence>
<evidence type="ECO:0000313" key="4">
    <source>
        <dbReference type="WBParaSite" id="SPAL_0001707200.1"/>
    </source>
</evidence>